<protein>
    <submittedName>
        <fullName evidence="2">DNA-binding domain-containing protein</fullName>
    </submittedName>
</protein>
<keyword evidence="2" id="KW-0238">DNA-binding</keyword>
<organism evidence="2 3">
    <name type="scientific">Mucilaginibacter rigui</name>
    <dbReference type="NCBI Taxonomy" id="534635"/>
    <lineage>
        <taxon>Bacteria</taxon>
        <taxon>Pseudomonadati</taxon>
        <taxon>Bacteroidota</taxon>
        <taxon>Sphingobacteriia</taxon>
        <taxon>Sphingobacteriales</taxon>
        <taxon>Sphingobacteriaceae</taxon>
        <taxon>Mucilaginibacter</taxon>
    </lineage>
</organism>
<comment type="caution">
    <text evidence="2">The sequence shown here is derived from an EMBL/GenBank/DDBJ whole genome shotgun (WGS) entry which is preliminary data.</text>
</comment>
<gene>
    <name evidence="2" type="ORF">IDJ75_05330</name>
</gene>
<sequence length="282" mass="32305">MVKQDTVLLQNWLCTVVMAPGFLNQKIGLANHLYHVNENDVVSDEGAASVYARLNVYSSGYMARLLDCMYADYAISKKFMGDELFDSFAKAYLMYHPSTSFTLYDLGKSFPDFLDKTKPQPQEGIDNIHFDIPAKLARVERARQVAMRAPGIENDAVNTSQVDIRDMFFGTLNISIPECLQLLELNFPMKQFFQAIYREEEYELPSPQKSYMAISRKNYHLVLEEITETQYLLLSECRKHTNLYDAISVLSADQNISSAELLADAFLWMPFFRKCGFIQVAN</sequence>
<evidence type="ECO:0000313" key="2">
    <source>
        <dbReference type="EMBL" id="MBD1384692.1"/>
    </source>
</evidence>
<dbReference type="InterPro" id="IPR018640">
    <property type="entry name" value="DUF2063"/>
</dbReference>
<name>A0ABR7X4F4_9SPHI</name>
<reference evidence="2 3" key="1">
    <citation type="submission" date="2020-09" db="EMBL/GenBank/DDBJ databases">
        <title>Novel species of Mucilaginibacter isolated from a glacier on the Tibetan Plateau.</title>
        <authorList>
            <person name="Liu Q."/>
            <person name="Xin Y.-H."/>
        </authorList>
    </citation>
    <scope>NUCLEOTIDE SEQUENCE [LARGE SCALE GENOMIC DNA]</scope>
    <source>
        <strain evidence="2 3">CGMCC 1.13878</strain>
    </source>
</reference>
<dbReference type="RefSeq" id="WP_191174550.1">
    <property type="nucleotide sequence ID" value="NZ_JACWMW010000001.1"/>
</dbReference>
<proteinExistence type="predicted"/>
<keyword evidence="3" id="KW-1185">Reference proteome</keyword>
<evidence type="ECO:0000259" key="1">
    <source>
        <dbReference type="Pfam" id="PF09836"/>
    </source>
</evidence>
<dbReference type="GO" id="GO:0003677">
    <property type="term" value="F:DNA binding"/>
    <property type="evidence" value="ECO:0007669"/>
    <property type="project" value="UniProtKB-KW"/>
</dbReference>
<feature type="domain" description="Putative DNA-binding" evidence="1">
    <location>
        <begin position="32"/>
        <end position="114"/>
    </location>
</feature>
<dbReference type="Pfam" id="PF09836">
    <property type="entry name" value="DUF2063"/>
    <property type="match status" value="1"/>
</dbReference>
<evidence type="ECO:0000313" key="3">
    <source>
        <dbReference type="Proteomes" id="UP000618754"/>
    </source>
</evidence>
<accession>A0ABR7X4F4</accession>
<dbReference type="EMBL" id="JACWMW010000001">
    <property type="protein sequence ID" value="MBD1384692.1"/>
    <property type="molecule type" value="Genomic_DNA"/>
</dbReference>
<dbReference type="Proteomes" id="UP000618754">
    <property type="component" value="Unassembled WGS sequence"/>
</dbReference>